<protein>
    <submittedName>
        <fullName evidence="7">Uncharacterized protein</fullName>
    </submittedName>
</protein>
<comment type="subcellular location">
    <subcellularLocation>
        <location evidence="1">Cell membrane</location>
        <topology evidence="1">Multi-pass membrane protein</topology>
    </subcellularLocation>
</comment>
<feature type="transmembrane region" description="Helical" evidence="6">
    <location>
        <begin position="329"/>
        <end position="348"/>
    </location>
</feature>
<dbReference type="STRING" id="1196031.A361_24885"/>
<gene>
    <name evidence="7" type="ORF">A361_24885</name>
</gene>
<evidence type="ECO:0000256" key="5">
    <source>
        <dbReference type="ARBA" id="ARBA00023136"/>
    </source>
</evidence>
<feature type="transmembrane region" description="Helical" evidence="6">
    <location>
        <begin position="118"/>
        <end position="139"/>
    </location>
</feature>
<dbReference type="CDD" id="cd13128">
    <property type="entry name" value="MATE_Wzx_like"/>
    <property type="match status" value="1"/>
</dbReference>
<reference evidence="7 8" key="1">
    <citation type="submission" date="2016-04" db="EMBL/GenBank/DDBJ databases">
        <title>Complete genome sequence of Bacillus oceanisediminis strain 2691.</title>
        <authorList>
            <person name="Jeong H."/>
            <person name="Kim H.J."/>
            <person name="Lee D.-W."/>
        </authorList>
    </citation>
    <scope>NUCLEOTIDE SEQUENCE [LARGE SCALE GENOMIC DNA]</scope>
    <source>
        <strain evidence="7 8">2691</strain>
    </source>
</reference>
<dbReference type="Proteomes" id="UP000077856">
    <property type="component" value="Chromosome"/>
</dbReference>
<dbReference type="EMBL" id="CP015506">
    <property type="protein sequence ID" value="AND42246.1"/>
    <property type="molecule type" value="Genomic_DNA"/>
</dbReference>
<evidence type="ECO:0000313" key="7">
    <source>
        <dbReference type="EMBL" id="AND42246.1"/>
    </source>
</evidence>
<dbReference type="InterPro" id="IPR002797">
    <property type="entry name" value="Polysacc_synth"/>
</dbReference>
<evidence type="ECO:0000256" key="1">
    <source>
        <dbReference type="ARBA" id="ARBA00004651"/>
    </source>
</evidence>
<feature type="transmembrane region" description="Helical" evidence="6">
    <location>
        <begin position="21"/>
        <end position="37"/>
    </location>
</feature>
<feature type="transmembrane region" description="Helical" evidence="6">
    <location>
        <begin position="85"/>
        <end position="106"/>
    </location>
</feature>
<keyword evidence="3 6" id="KW-0812">Transmembrane</keyword>
<dbReference type="eggNOG" id="COG2244">
    <property type="taxonomic scope" value="Bacteria"/>
</dbReference>
<sequence length="445" mass="49301">MDKNKKFISDTVSTIVRQMSNILLGVLLIVILARYLQPEGQGQYSLITLLPLLLVTFLTLGLNTSTTYFISKGNISVSNVIKTNILVSFILSGIAVAFGFIFIYFFSGQFFKGIDVSLLYLVLAALPFMFIKEMLMTVFHGLQDFKSFNKLMVYFQAFLLILVALLVILGGLGINGAIIAFVLANIIIVITIFYYLRKKKVDVAGGEFDTLYLKKAINYGIKAHISNAMTFLNYRLDILILGYFVSSASVGLYTVSVNVGERITILAVAISSVLFPRISSTTDKGERDKVTAIVSRNIAFITLIGGIFAFLLSDLVFELFFGSQYEKSSLLLKILLPGIMLLAVEKVLSNDIAGRGKPELNMYVAIINVVGNVTLNLILVPKIGVSGAAYATTISYFFSFIIKIVIFHRITGLSYRQFLLIDRSDFLRIKNLMSLILRRLKASSG</sequence>
<evidence type="ECO:0000256" key="6">
    <source>
        <dbReference type="SAM" id="Phobius"/>
    </source>
</evidence>
<evidence type="ECO:0000256" key="2">
    <source>
        <dbReference type="ARBA" id="ARBA00022475"/>
    </source>
</evidence>
<proteinExistence type="predicted"/>
<dbReference type="GO" id="GO:0005886">
    <property type="term" value="C:plasma membrane"/>
    <property type="evidence" value="ECO:0007669"/>
    <property type="project" value="UniProtKB-SubCell"/>
</dbReference>
<organism evidence="7 8">
    <name type="scientific">Cytobacillus oceanisediminis 2691</name>
    <dbReference type="NCBI Taxonomy" id="1196031"/>
    <lineage>
        <taxon>Bacteria</taxon>
        <taxon>Bacillati</taxon>
        <taxon>Bacillota</taxon>
        <taxon>Bacilli</taxon>
        <taxon>Bacillales</taxon>
        <taxon>Bacillaceae</taxon>
        <taxon>Cytobacillus</taxon>
    </lineage>
</organism>
<keyword evidence="5 6" id="KW-0472">Membrane</keyword>
<feature type="transmembrane region" description="Helical" evidence="6">
    <location>
        <begin position="43"/>
        <end position="64"/>
    </location>
</feature>
<evidence type="ECO:0000256" key="3">
    <source>
        <dbReference type="ARBA" id="ARBA00022692"/>
    </source>
</evidence>
<dbReference type="RefSeq" id="WP_019380788.1">
    <property type="nucleotide sequence ID" value="NZ_CP015506.1"/>
</dbReference>
<feature type="transmembrane region" description="Helical" evidence="6">
    <location>
        <begin position="262"/>
        <end position="278"/>
    </location>
</feature>
<feature type="transmembrane region" description="Helical" evidence="6">
    <location>
        <begin position="238"/>
        <end position="256"/>
    </location>
</feature>
<dbReference type="Pfam" id="PF01943">
    <property type="entry name" value="Polysacc_synt"/>
    <property type="match status" value="1"/>
</dbReference>
<dbReference type="InterPro" id="IPR050833">
    <property type="entry name" value="Poly_Biosynth_Transport"/>
</dbReference>
<feature type="transmembrane region" description="Helical" evidence="6">
    <location>
        <begin position="178"/>
        <end position="196"/>
    </location>
</feature>
<keyword evidence="2" id="KW-1003">Cell membrane</keyword>
<dbReference type="AlphaFoldDB" id="A0A160MG29"/>
<feature type="transmembrane region" description="Helical" evidence="6">
    <location>
        <begin position="298"/>
        <end position="317"/>
    </location>
</feature>
<feature type="transmembrane region" description="Helical" evidence="6">
    <location>
        <begin position="360"/>
        <end position="381"/>
    </location>
</feature>
<evidence type="ECO:0000313" key="8">
    <source>
        <dbReference type="Proteomes" id="UP000077856"/>
    </source>
</evidence>
<keyword evidence="4 6" id="KW-1133">Transmembrane helix</keyword>
<accession>A0A160MG29</accession>
<name>A0A160MG29_9BACI</name>
<dbReference type="PANTHER" id="PTHR30250">
    <property type="entry name" value="PST FAMILY PREDICTED COLANIC ACID TRANSPORTER"/>
    <property type="match status" value="1"/>
</dbReference>
<dbReference type="KEGG" id="bon:A361_24885"/>
<evidence type="ECO:0000256" key="4">
    <source>
        <dbReference type="ARBA" id="ARBA00022989"/>
    </source>
</evidence>
<feature type="transmembrane region" description="Helical" evidence="6">
    <location>
        <begin position="387"/>
        <end position="406"/>
    </location>
</feature>
<feature type="transmembrane region" description="Helical" evidence="6">
    <location>
        <begin position="151"/>
        <end position="172"/>
    </location>
</feature>
<dbReference type="PANTHER" id="PTHR30250:SF11">
    <property type="entry name" value="O-ANTIGEN TRANSPORTER-RELATED"/>
    <property type="match status" value="1"/>
</dbReference>